<dbReference type="InterPro" id="IPR016729">
    <property type="entry name" value="FADD"/>
</dbReference>
<dbReference type="GO" id="GO:0089720">
    <property type="term" value="F:caspase binding"/>
    <property type="evidence" value="ECO:0007669"/>
    <property type="project" value="TreeGrafter"/>
</dbReference>
<dbReference type="OrthoDB" id="100767at2759"/>
<evidence type="ECO:0000259" key="1">
    <source>
        <dbReference type="PROSITE" id="PS50017"/>
    </source>
</evidence>
<dbReference type="PROSITE" id="PS50017">
    <property type="entry name" value="DEATH_DOMAIN"/>
    <property type="match status" value="1"/>
</dbReference>
<dbReference type="FunFam" id="1.10.533.10:FF:000059">
    <property type="entry name" value="Fas-associated via death domain"/>
    <property type="match status" value="1"/>
</dbReference>
<dbReference type="GO" id="GO:0045089">
    <property type="term" value="P:positive regulation of innate immune response"/>
    <property type="evidence" value="ECO:0007669"/>
    <property type="project" value="TreeGrafter"/>
</dbReference>
<dbReference type="SUPFAM" id="SSF47986">
    <property type="entry name" value="DEATH domain"/>
    <property type="match status" value="2"/>
</dbReference>
<feature type="domain" description="Death" evidence="1">
    <location>
        <begin position="98"/>
        <end position="180"/>
    </location>
</feature>
<name>A0A7L4JXC6_9AVES</name>
<evidence type="ECO:0000313" key="3">
    <source>
        <dbReference type="EMBL" id="NXY45199.1"/>
    </source>
</evidence>
<keyword evidence="4" id="KW-1185">Reference proteome</keyword>
<dbReference type="CDD" id="cd08336">
    <property type="entry name" value="DED_FADD"/>
    <property type="match status" value="1"/>
</dbReference>
<comment type="caution">
    <text evidence="3">The sequence shown here is derived from an EMBL/GenBank/DDBJ whole genome shotgun (WGS) entry which is preliminary data.</text>
</comment>
<dbReference type="InterPro" id="IPR011029">
    <property type="entry name" value="DEATH-like_dom_sf"/>
</dbReference>
<dbReference type="Pfam" id="PF00531">
    <property type="entry name" value="Death"/>
    <property type="match status" value="1"/>
</dbReference>
<dbReference type="GO" id="GO:0042981">
    <property type="term" value="P:regulation of apoptotic process"/>
    <property type="evidence" value="ECO:0007669"/>
    <property type="project" value="InterPro"/>
</dbReference>
<sequence>MDPFLALLNSFSSSLTDGELASLKFLCRDKIGKGKLESMRSARELFSVLIELRLLTRHDVAFLEFLLTNIKREDLVLRLKKFVEEGEVNAPDNEPDALEKPIKVICDNVGREWKQLMRELDFSDVKMDRVIAANPLNMREQFVQALREWQKCKGKDAKVTDLIKALRGCKMNLVADRVEQ</sequence>
<feature type="non-terminal residue" evidence="3">
    <location>
        <position position="180"/>
    </location>
</feature>
<dbReference type="GO" id="GO:0097191">
    <property type="term" value="P:extrinsic apoptotic signaling pathway"/>
    <property type="evidence" value="ECO:0007669"/>
    <property type="project" value="TreeGrafter"/>
</dbReference>
<gene>
    <name evidence="3" type="primary">Fadd</name>
    <name evidence="3" type="ORF">CEUAER_R05306</name>
</gene>
<dbReference type="InterPro" id="IPR001875">
    <property type="entry name" value="DED_dom"/>
</dbReference>
<evidence type="ECO:0000259" key="2">
    <source>
        <dbReference type="PROSITE" id="PS50168"/>
    </source>
</evidence>
<dbReference type="Gene3D" id="1.10.533.10">
    <property type="entry name" value="Death Domain, Fas"/>
    <property type="match status" value="2"/>
</dbReference>
<organism evidence="3 4">
    <name type="scientific">Ceuthmochares aereus</name>
    <dbReference type="NCBI Taxonomy" id="1961834"/>
    <lineage>
        <taxon>Eukaryota</taxon>
        <taxon>Metazoa</taxon>
        <taxon>Chordata</taxon>
        <taxon>Craniata</taxon>
        <taxon>Vertebrata</taxon>
        <taxon>Euteleostomi</taxon>
        <taxon>Archelosauria</taxon>
        <taxon>Archosauria</taxon>
        <taxon>Dinosauria</taxon>
        <taxon>Saurischia</taxon>
        <taxon>Theropoda</taxon>
        <taxon>Coelurosauria</taxon>
        <taxon>Aves</taxon>
        <taxon>Neognathae</taxon>
        <taxon>Neoaves</taxon>
        <taxon>Otidimorphae</taxon>
        <taxon>Cuculiformes</taxon>
        <taxon>Cuculidae</taxon>
        <taxon>Ceuthmochares</taxon>
    </lineage>
</organism>
<dbReference type="EMBL" id="VWPQ01003520">
    <property type="protein sequence ID" value="NXY45199.1"/>
    <property type="molecule type" value="Genomic_DNA"/>
</dbReference>
<dbReference type="PANTHER" id="PTHR15077:SF10">
    <property type="entry name" value="FAS-ASSOCIATED DEATH DOMAIN PROTEIN"/>
    <property type="match status" value="1"/>
</dbReference>
<feature type="non-terminal residue" evidence="3">
    <location>
        <position position="1"/>
    </location>
</feature>
<dbReference type="PROSITE" id="PS50168">
    <property type="entry name" value="DED"/>
    <property type="match status" value="1"/>
</dbReference>
<feature type="domain" description="DED" evidence="2">
    <location>
        <begin position="3"/>
        <end position="81"/>
    </location>
</feature>
<evidence type="ECO:0000313" key="4">
    <source>
        <dbReference type="Proteomes" id="UP000519239"/>
    </source>
</evidence>
<accession>A0A7L4JXC6</accession>
<reference evidence="3 4" key="1">
    <citation type="submission" date="2019-09" db="EMBL/GenBank/DDBJ databases">
        <title>Bird 10,000 Genomes (B10K) Project - Family phase.</title>
        <authorList>
            <person name="Zhang G."/>
        </authorList>
    </citation>
    <scope>NUCLEOTIDE SEQUENCE [LARGE SCALE GENOMIC DNA]</scope>
    <source>
        <strain evidence="3">B10K-CU-031-02</strain>
        <tissue evidence="3">Muscle</tissue>
    </source>
</reference>
<protein>
    <submittedName>
        <fullName evidence="3">FADD protein</fullName>
    </submittedName>
</protein>
<dbReference type="SMART" id="SM00031">
    <property type="entry name" value="DED"/>
    <property type="match status" value="1"/>
</dbReference>
<dbReference type="GO" id="GO:0005123">
    <property type="term" value="F:death receptor binding"/>
    <property type="evidence" value="ECO:0007669"/>
    <property type="project" value="TreeGrafter"/>
</dbReference>
<dbReference type="Proteomes" id="UP000519239">
    <property type="component" value="Unassembled WGS sequence"/>
</dbReference>
<dbReference type="Pfam" id="PF01335">
    <property type="entry name" value="DED"/>
    <property type="match status" value="1"/>
</dbReference>
<dbReference type="GO" id="GO:0031265">
    <property type="term" value="C:CD95 death-inducing signaling complex"/>
    <property type="evidence" value="ECO:0007669"/>
    <property type="project" value="TreeGrafter"/>
</dbReference>
<dbReference type="AlphaFoldDB" id="A0A7L4JXC6"/>
<proteinExistence type="predicted"/>
<dbReference type="SMART" id="SM00005">
    <property type="entry name" value="DEATH"/>
    <property type="match status" value="1"/>
</dbReference>
<dbReference type="PANTHER" id="PTHR15077">
    <property type="entry name" value="FAS-ASSOCIATING DEATH DOMAIN-CONTAINING PROTEIN FADD"/>
    <property type="match status" value="1"/>
</dbReference>
<dbReference type="InterPro" id="IPR000488">
    <property type="entry name" value="Death_dom"/>
</dbReference>